<evidence type="ECO:0000313" key="7">
    <source>
        <dbReference type="EMBL" id="CAB4012377.1"/>
    </source>
</evidence>
<dbReference type="GO" id="GO:0005634">
    <property type="term" value="C:nucleus"/>
    <property type="evidence" value="ECO:0007669"/>
    <property type="project" value="TreeGrafter"/>
</dbReference>
<feature type="compositionally biased region" description="Polar residues" evidence="6">
    <location>
        <begin position="366"/>
        <end position="385"/>
    </location>
</feature>
<reference evidence="7" key="1">
    <citation type="submission" date="2020-04" db="EMBL/GenBank/DDBJ databases">
        <authorList>
            <person name="Alioto T."/>
            <person name="Alioto T."/>
            <person name="Gomez Garrido J."/>
        </authorList>
    </citation>
    <scope>NUCLEOTIDE SEQUENCE</scope>
    <source>
        <strain evidence="7">A484AB</strain>
    </source>
</reference>
<dbReference type="AlphaFoldDB" id="A0A7D9ILI4"/>
<dbReference type="GO" id="GO:0004674">
    <property type="term" value="F:protein serine/threonine kinase activity"/>
    <property type="evidence" value="ECO:0007669"/>
    <property type="project" value="UniProtKB-KW"/>
</dbReference>
<dbReference type="GO" id="GO:0005524">
    <property type="term" value="F:ATP binding"/>
    <property type="evidence" value="ECO:0007669"/>
    <property type="project" value="UniProtKB-KW"/>
</dbReference>
<dbReference type="GO" id="GO:0043065">
    <property type="term" value="P:positive regulation of apoptotic process"/>
    <property type="evidence" value="ECO:0007669"/>
    <property type="project" value="TreeGrafter"/>
</dbReference>
<keyword evidence="5" id="KW-0067">ATP-binding</keyword>
<dbReference type="EMBL" id="CACRXK020007487">
    <property type="protein sequence ID" value="CAB4012377.1"/>
    <property type="molecule type" value="Genomic_DNA"/>
</dbReference>
<evidence type="ECO:0000256" key="2">
    <source>
        <dbReference type="ARBA" id="ARBA00022679"/>
    </source>
</evidence>
<proteinExistence type="predicted"/>
<dbReference type="Gene3D" id="3.30.200.20">
    <property type="entry name" value="Phosphorylase Kinase, domain 1"/>
    <property type="match status" value="1"/>
</dbReference>
<keyword evidence="4 7" id="KW-0418">Kinase</keyword>
<dbReference type="InterPro" id="IPR011009">
    <property type="entry name" value="Kinase-like_dom_sf"/>
</dbReference>
<feature type="region of interest" description="Disordered" evidence="6">
    <location>
        <begin position="403"/>
        <end position="445"/>
    </location>
</feature>
<dbReference type="GO" id="GO:0035556">
    <property type="term" value="P:intracellular signal transduction"/>
    <property type="evidence" value="ECO:0007669"/>
    <property type="project" value="TreeGrafter"/>
</dbReference>
<organism evidence="7 8">
    <name type="scientific">Paramuricea clavata</name>
    <name type="common">Red gorgonian</name>
    <name type="synonym">Violescent sea-whip</name>
    <dbReference type="NCBI Taxonomy" id="317549"/>
    <lineage>
        <taxon>Eukaryota</taxon>
        <taxon>Metazoa</taxon>
        <taxon>Cnidaria</taxon>
        <taxon>Anthozoa</taxon>
        <taxon>Octocorallia</taxon>
        <taxon>Malacalcyonacea</taxon>
        <taxon>Plexauridae</taxon>
        <taxon>Paramuricea</taxon>
    </lineage>
</organism>
<evidence type="ECO:0000256" key="5">
    <source>
        <dbReference type="ARBA" id="ARBA00022840"/>
    </source>
</evidence>
<dbReference type="Proteomes" id="UP001152795">
    <property type="component" value="Unassembled WGS sequence"/>
</dbReference>
<evidence type="ECO:0000256" key="6">
    <source>
        <dbReference type="SAM" id="MobiDB-lite"/>
    </source>
</evidence>
<accession>A0A7D9ILI4</accession>
<keyword evidence="8" id="KW-1185">Reference proteome</keyword>
<dbReference type="SMART" id="SM00220">
    <property type="entry name" value="S_TKc"/>
    <property type="match status" value="1"/>
</dbReference>
<dbReference type="PANTHER" id="PTHR24342:SF20">
    <property type="entry name" value="MYOSIN LIGHT CHAIN KINASE, SMOOTH MUSCLE"/>
    <property type="match status" value="1"/>
</dbReference>
<dbReference type="PROSITE" id="PS50011">
    <property type="entry name" value="PROTEIN_KINASE_DOM"/>
    <property type="match status" value="1"/>
</dbReference>
<keyword evidence="2" id="KW-0808">Transferase</keyword>
<dbReference type="OrthoDB" id="10260894at2759"/>
<sequence>MPDSLSHLTPSLYTDDTEIYASSNDCADLVDKVNIDLENIRKWMIHNKLQIHPSKSKHMFIGSPYNLKNKVSGAFGIVKKCERKRDKAAFAIKVILYKDAKLLNDIKREVEMMRKLNHEHLVTLYEAYECGGSYGMVMDYIAGGELFERIIEKEYLEEKEAVQYLRQLINGLQHMHSKNIVHLDIKPENILCVDATSNRIKLIDFGLARELKPGETTRCALGTPDFVAPEAISFNEIKPQTDMWSTGVLTYVLLSGLMPFGGDTDNETLCNISNVDWEFDEDSFEEISSDARDFIEKLLTLHPEDRLSSTDAMGHPWMKAKEERGGKINTKRHRTFLARRRWKKSVHVVMAVTKLCRLLQFSSNVKSGSGTNLQEEESNGTTNRTVAKVRENARVQEDIVSSDVPAHINGNGSSKESNNGAAVKMPVLTQTGKKDQKQNPPGNKL</sequence>
<dbReference type="InterPro" id="IPR008271">
    <property type="entry name" value="Ser/Thr_kinase_AS"/>
</dbReference>
<dbReference type="FunFam" id="1.10.510.10:FF:000571">
    <property type="entry name" value="Maternal embryonic leucine zipper kinase"/>
    <property type="match status" value="1"/>
</dbReference>
<dbReference type="PROSITE" id="PS00108">
    <property type="entry name" value="PROTEIN_KINASE_ST"/>
    <property type="match status" value="1"/>
</dbReference>
<evidence type="ECO:0000313" key="8">
    <source>
        <dbReference type="Proteomes" id="UP001152795"/>
    </source>
</evidence>
<gene>
    <name evidence="7" type="ORF">PACLA_8A005657</name>
</gene>
<dbReference type="InterPro" id="IPR000719">
    <property type="entry name" value="Prot_kinase_dom"/>
</dbReference>
<dbReference type="PANTHER" id="PTHR24342">
    <property type="entry name" value="SERINE/THREONINE-PROTEIN KINASE 17"/>
    <property type="match status" value="1"/>
</dbReference>
<feature type="region of interest" description="Disordered" evidence="6">
    <location>
        <begin position="366"/>
        <end position="386"/>
    </location>
</feature>
<comment type="caution">
    <text evidence="7">The sequence shown here is derived from an EMBL/GenBank/DDBJ whole genome shotgun (WGS) entry which is preliminary data.</text>
</comment>
<dbReference type="Gene3D" id="1.10.510.10">
    <property type="entry name" value="Transferase(Phosphotransferase) domain 1"/>
    <property type="match status" value="1"/>
</dbReference>
<dbReference type="Pfam" id="PF00069">
    <property type="entry name" value="Pkinase"/>
    <property type="match status" value="1"/>
</dbReference>
<feature type="non-terminal residue" evidence="7">
    <location>
        <position position="445"/>
    </location>
</feature>
<evidence type="ECO:0000256" key="3">
    <source>
        <dbReference type="ARBA" id="ARBA00022741"/>
    </source>
</evidence>
<name>A0A7D9ILI4_PARCT</name>
<evidence type="ECO:0000256" key="4">
    <source>
        <dbReference type="ARBA" id="ARBA00022777"/>
    </source>
</evidence>
<keyword evidence="1" id="KW-0723">Serine/threonine-protein kinase</keyword>
<dbReference type="SUPFAM" id="SSF56112">
    <property type="entry name" value="Protein kinase-like (PK-like)"/>
    <property type="match status" value="1"/>
</dbReference>
<feature type="compositionally biased region" description="Low complexity" evidence="6">
    <location>
        <begin position="409"/>
        <end position="420"/>
    </location>
</feature>
<keyword evidence="3" id="KW-0547">Nucleotide-binding</keyword>
<protein>
    <submittedName>
        <fullName evidence="7">Myosin light chain kinase, smooth muscle-like</fullName>
    </submittedName>
</protein>
<evidence type="ECO:0000256" key="1">
    <source>
        <dbReference type="ARBA" id="ARBA00022527"/>
    </source>
</evidence>